<dbReference type="InterPro" id="IPR035906">
    <property type="entry name" value="MetI-like_sf"/>
</dbReference>
<keyword evidence="3" id="KW-1003">Cell membrane</keyword>
<evidence type="ECO:0000256" key="6">
    <source>
        <dbReference type="ARBA" id="ARBA00023136"/>
    </source>
</evidence>
<keyword evidence="9" id="KW-0762">Sugar transport</keyword>
<keyword evidence="6 7" id="KW-0472">Membrane</keyword>
<evidence type="ECO:0000256" key="4">
    <source>
        <dbReference type="ARBA" id="ARBA00022692"/>
    </source>
</evidence>
<dbReference type="GO" id="GO:0005886">
    <property type="term" value="C:plasma membrane"/>
    <property type="evidence" value="ECO:0007669"/>
    <property type="project" value="UniProtKB-SubCell"/>
</dbReference>
<dbReference type="PANTHER" id="PTHR30193:SF37">
    <property type="entry name" value="INNER MEMBRANE ABC TRANSPORTER PERMEASE PROTEIN YCJO"/>
    <property type="match status" value="1"/>
</dbReference>
<dbReference type="GeneID" id="45000169"/>
<dbReference type="PATRIC" id="fig|272562.8.peg.3860"/>
<evidence type="ECO:0000256" key="3">
    <source>
        <dbReference type="ARBA" id="ARBA00022475"/>
    </source>
</evidence>
<dbReference type="GO" id="GO:0055085">
    <property type="term" value="P:transmembrane transport"/>
    <property type="evidence" value="ECO:0007669"/>
    <property type="project" value="InterPro"/>
</dbReference>
<dbReference type="PROSITE" id="PS50928">
    <property type="entry name" value="ABC_TM1"/>
    <property type="match status" value="1"/>
</dbReference>
<dbReference type="InterPro" id="IPR051393">
    <property type="entry name" value="ABC_transporter_permease"/>
</dbReference>
<dbReference type="STRING" id="272562.CA_C3671"/>
<evidence type="ECO:0000256" key="1">
    <source>
        <dbReference type="ARBA" id="ARBA00004651"/>
    </source>
</evidence>
<dbReference type="CDD" id="cd06261">
    <property type="entry name" value="TM_PBP2"/>
    <property type="match status" value="1"/>
</dbReference>
<dbReference type="PANTHER" id="PTHR30193">
    <property type="entry name" value="ABC TRANSPORTER PERMEASE PROTEIN"/>
    <property type="match status" value="1"/>
</dbReference>
<comment type="subcellular location">
    <subcellularLocation>
        <location evidence="1 7">Cell membrane</location>
        <topology evidence="1 7">Multi-pass membrane protein</topology>
    </subcellularLocation>
</comment>
<keyword evidence="2 7" id="KW-0813">Transport</keyword>
<evidence type="ECO:0000256" key="5">
    <source>
        <dbReference type="ARBA" id="ARBA00022989"/>
    </source>
</evidence>
<feature type="transmembrane region" description="Helical" evidence="7">
    <location>
        <begin position="215"/>
        <end position="235"/>
    </location>
</feature>
<dbReference type="Proteomes" id="UP000000814">
    <property type="component" value="Chromosome"/>
</dbReference>
<keyword evidence="5 7" id="KW-1133">Transmembrane helix</keyword>
<dbReference type="PIR" id="E97350">
    <property type="entry name" value="E97350"/>
</dbReference>
<dbReference type="KEGG" id="cac:CA_C3671"/>
<evidence type="ECO:0000256" key="2">
    <source>
        <dbReference type="ARBA" id="ARBA00022448"/>
    </source>
</evidence>
<dbReference type="EMBL" id="AE001437">
    <property type="protein sequence ID" value="AAK81592.1"/>
    <property type="molecule type" value="Genomic_DNA"/>
</dbReference>
<evidence type="ECO:0000313" key="9">
    <source>
        <dbReference type="EMBL" id="AAK81592.1"/>
    </source>
</evidence>
<feature type="transmembrane region" description="Helical" evidence="7">
    <location>
        <begin position="77"/>
        <end position="102"/>
    </location>
</feature>
<dbReference type="RefSeq" id="WP_010966932.1">
    <property type="nucleotide sequence ID" value="NC_003030.1"/>
</dbReference>
<dbReference type="InterPro" id="IPR000515">
    <property type="entry name" value="MetI-like"/>
</dbReference>
<gene>
    <name evidence="9" type="primary">amyD</name>
    <name evidence="9" type="ordered locus">CA_C3671</name>
</gene>
<protein>
    <submittedName>
        <fullName evidence="9">ABC-type sugar transport system, permease component</fullName>
    </submittedName>
</protein>
<dbReference type="SUPFAM" id="SSF161098">
    <property type="entry name" value="MetI-like"/>
    <property type="match status" value="1"/>
</dbReference>
<reference evidence="9 10" key="1">
    <citation type="journal article" date="2001" name="J. Bacteriol.">
        <title>Genome sequence and comparative analysis of the solvent-producing bacterium Clostridium acetobutylicum.</title>
        <authorList>
            <person name="Nolling J."/>
            <person name="Breton G."/>
            <person name="Omelchenko M.V."/>
            <person name="Makarova K.S."/>
            <person name="Zeng Q."/>
            <person name="Gibson R."/>
            <person name="Lee H.M."/>
            <person name="Dubois J."/>
            <person name="Qiu D."/>
            <person name="Hitti J."/>
            <person name="Wolf Y.I."/>
            <person name="Tatusov R.L."/>
            <person name="Sabathe F."/>
            <person name="Doucette-Stamm L."/>
            <person name="Soucaille P."/>
            <person name="Daly M.J."/>
            <person name="Bennett G.N."/>
            <person name="Koonin E.V."/>
            <person name="Smith D.R."/>
        </authorList>
    </citation>
    <scope>NUCLEOTIDE SEQUENCE [LARGE SCALE GENOMIC DNA]</scope>
    <source>
        <strain evidence="10">ATCC 824 / DSM 792 / JCM 1419 / LMG 5710 / VKM B-1787</strain>
    </source>
</reference>
<dbReference type="AlphaFoldDB" id="Q97D12"/>
<name>Q97D12_CLOAB</name>
<keyword evidence="4 7" id="KW-0812">Transmembrane</keyword>
<feature type="domain" description="ABC transmembrane type-1" evidence="8">
    <location>
        <begin position="77"/>
        <end position="286"/>
    </location>
</feature>
<evidence type="ECO:0000256" key="7">
    <source>
        <dbReference type="RuleBase" id="RU363032"/>
    </source>
</evidence>
<dbReference type="OrthoDB" id="9786413at2"/>
<feature type="transmembrane region" description="Helical" evidence="7">
    <location>
        <begin position="114"/>
        <end position="139"/>
    </location>
</feature>
<dbReference type="eggNOG" id="COG1175">
    <property type="taxonomic scope" value="Bacteria"/>
</dbReference>
<proteinExistence type="inferred from homology"/>
<dbReference type="HOGENOM" id="CLU_016047_0_2_9"/>
<comment type="similarity">
    <text evidence="7">Belongs to the binding-protein-dependent transport system permease family.</text>
</comment>
<feature type="transmembrane region" description="Helical" evidence="7">
    <location>
        <begin position="20"/>
        <end position="39"/>
    </location>
</feature>
<dbReference type="Gene3D" id="1.10.3720.10">
    <property type="entry name" value="MetI-like"/>
    <property type="match status" value="1"/>
</dbReference>
<accession>Q97D12</accession>
<keyword evidence="10" id="KW-1185">Reference proteome</keyword>
<evidence type="ECO:0000313" key="10">
    <source>
        <dbReference type="Proteomes" id="UP000000814"/>
    </source>
</evidence>
<organism evidence="9 10">
    <name type="scientific">Clostridium acetobutylicum (strain ATCC 824 / DSM 792 / JCM 1419 / IAM 19013 / LMG 5710 / NBRC 13948 / NRRL B-527 / VKM B-1787 / 2291 / W)</name>
    <dbReference type="NCBI Taxonomy" id="272562"/>
    <lineage>
        <taxon>Bacteria</taxon>
        <taxon>Bacillati</taxon>
        <taxon>Bacillota</taxon>
        <taxon>Clostridia</taxon>
        <taxon>Eubacteriales</taxon>
        <taxon>Clostridiaceae</taxon>
        <taxon>Clostridium</taxon>
    </lineage>
</organism>
<evidence type="ECO:0000259" key="8">
    <source>
        <dbReference type="PROSITE" id="PS50928"/>
    </source>
</evidence>
<feature type="transmembrane region" description="Helical" evidence="7">
    <location>
        <begin position="265"/>
        <end position="285"/>
    </location>
</feature>
<feature type="transmembrane region" description="Helical" evidence="7">
    <location>
        <begin position="159"/>
        <end position="184"/>
    </location>
</feature>
<sequence>MNSSVQESGISRFVNRYWRLLFVLPMAILYLIFFMYPLIQGIFISFTNWDGLSKVKRFIGLKNYIGLFNDNDFSKSISFTVELTIVLIVFEIIIGLGIAILLERKIKFNSFFRTAYFFPAVLSGMTVSLIFSQIFQYGIPEVGNAFNINPFKLNPLSNHTGAFIAIAFVMLWQGVALPILLFLAGLMSVPRDIIEAASVDGATPMQVFFKIKLPFLLPTLSIVFILALKSGLLAFDQIVALTYGSVDTQSIGLLLYNDAVSSFRFGYANSMGTLLFIIIIILSLVQIKVSSRYEVEQ</sequence>
<dbReference type="Pfam" id="PF00528">
    <property type="entry name" value="BPD_transp_1"/>
    <property type="match status" value="1"/>
</dbReference>